<organism evidence="2">
    <name type="scientific">Amphimedon queenslandica</name>
    <name type="common">Sponge</name>
    <dbReference type="NCBI Taxonomy" id="400682"/>
    <lineage>
        <taxon>Eukaryota</taxon>
        <taxon>Metazoa</taxon>
        <taxon>Porifera</taxon>
        <taxon>Demospongiae</taxon>
        <taxon>Heteroscleromorpha</taxon>
        <taxon>Haplosclerida</taxon>
        <taxon>Niphatidae</taxon>
        <taxon>Amphimedon</taxon>
    </lineage>
</organism>
<accession>A0A1X7T9U6</accession>
<dbReference type="EnsemblMetazoa" id="Aqu2.1.11311_001">
    <property type="protein sequence ID" value="Aqu2.1.11311_001"/>
    <property type="gene ID" value="Aqu2.1.11311"/>
</dbReference>
<proteinExistence type="predicted"/>
<sequence length="119" mass="13708">MKEALNNTSILHMIRSVFTMICIQMKIETVRIIKAARRAGVPLEEYAPQRIEALDVIGKAMIAFAIMISVADAILNVYNIVKTVERYKKNIEIFAQARQQYKDFYQQLYDASVEYGKTK</sequence>
<dbReference type="AlphaFoldDB" id="A0A1X7T9U6"/>
<evidence type="ECO:0000313" key="2">
    <source>
        <dbReference type="EnsemblMetazoa" id="Aqu2.1.11311_001"/>
    </source>
</evidence>
<name>A0A1X7T9U6_AMPQE</name>
<keyword evidence="1" id="KW-1133">Transmembrane helix</keyword>
<dbReference type="InParanoid" id="A0A1X7T9U6"/>
<keyword evidence="1" id="KW-0812">Transmembrane</keyword>
<reference evidence="2" key="1">
    <citation type="submission" date="2017-05" db="UniProtKB">
        <authorList>
            <consortium name="EnsemblMetazoa"/>
        </authorList>
    </citation>
    <scope>IDENTIFICATION</scope>
</reference>
<evidence type="ECO:0000256" key="1">
    <source>
        <dbReference type="SAM" id="Phobius"/>
    </source>
</evidence>
<keyword evidence="1" id="KW-0472">Membrane</keyword>
<protein>
    <submittedName>
        <fullName evidence="2">Uncharacterized protein</fullName>
    </submittedName>
</protein>
<feature type="transmembrane region" description="Helical" evidence="1">
    <location>
        <begin position="60"/>
        <end position="81"/>
    </location>
</feature>